<feature type="domain" description="Aminotransferase class I/classII large" evidence="10">
    <location>
        <begin position="40"/>
        <end position="363"/>
    </location>
</feature>
<evidence type="ECO:0000256" key="2">
    <source>
        <dbReference type="ARBA" id="ARBA00005011"/>
    </source>
</evidence>
<dbReference type="PANTHER" id="PTHR43643:SF3">
    <property type="entry name" value="HISTIDINOL-PHOSPHATE AMINOTRANSFERASE"/>
    <property type="match status" value="1"/>
</dbReference>
<dbReference type="PANTHER" id="PTHR43643">
    <property type="entry name" value="HISTIDINOL-PHOSPHATE AMINOTRANSFERASE 2"/>
    <property type="match status" value="1"/>
</dbReference>
<keyword evidence="7 11" id="KW-0808">Transferase</keyword>
<dbReference type="InterPro" id="IPR015424">
    <property type="entry name" value="PyrdxlP-dep_Trfase"/>
</dbReference>
<dbReference type="InterPro" id="IPR015421">
    <property type="entry name" value="PyrdxlP-dep_Trfase_major"/>
</dbReference>
<dbReference type="RefSeq" id="WP_013515756.1">
    <property type="nucleotide sequence ID" value="NC_014844.1"/>
</dbReference>
<dbReference type="GO" id="GO:0004400">
    <property type="term" value="F:histidinol-phosphate transaminase activity"/>
    <property type="evidence" value="ECO:0007669"/>
    <property type="project" value="UniProtKB-EC"/>
</dbReference>
<dbReference type="UniPathway" id="UPA00031">
    <property type="reaction ID" value="UER00012"/>
</dbReference>
<dbReference type="GO" id="GO:0030170">
    <property type="term" value="F:pyridoxal phosphate binding"/>
    <property type="evidence" value="ECO:0007669"/>
    <property type="project" value="InterPro"/>
</dbReference>
<dbReference type="SUPFAM" id="SSF53383">
    <property type="entry name" value="PLP-dependent transferases"/>
    <property type="match status" value="1"/>
</dbReference>
<keyword evidence="6 11" id="KW-0032">Aminotransferase</keyword>
<sequence length="377" mass="42614">MGELDLHRLVPAHVRSFETYHPSNPDPELMRLYGVDHLHRLNNNENALGPPPEVREVVDTFPPRAVPVYPNGDCFTLRHRLADKFGKNADQFLVGNGSCEVIASVIKAFCEEGDNIVTADKTFAVYEWVAEFSGFEARLIPLKDMAFDPQAMLDAMDARTKILFICNPNNPTGTYWDRETMHGFLDAVGNRAMVVIDEAYIEYVEKDDCPDGLELLERYPNVLIFRTFSKMYALAALRVGYLCGSAEVVDLVRRTHIVYSVNTLAQQCAVAALENDGLFVRQTRAMVREARAMLCPMFDGMGLEYLANEGNFLMARVPMPDTLMYRKLMRKGVMVRTMTGFRFPNWIRVSLVQPPAMEAFCRAFGEVLDETVRSAQA</sequence>
<reference evidence="12" key="1">
    <citation type="submission" date="2010-12" db="EMBL/GenBank/DDBJ databases">
        <title>Complete sequence of Desulfovibrio aespoeensis Aspo-2.</title>
        <authorList>
            <consortium name="US DOE Joint Genome Institute"/>
            <person name="Lucas S."/>
            <person name="Copeland A."/>
            <person name="Lapidus A."/>
            <person name="Cheng J.-F."/>
            <person name="Goodwin L."/>
            <person name="Pitluck S."/>
            <person name="Chertkov O."/>
            <person name="Misra M."/>
            <person name="Detter J.C."/>
            <person name="Han C."/>
            <person name="Tapia R."/>
            <person name="Land M."/>
            <person name="Hauser L."/>
            <person name="Kyrpides N."/>
            <person name="Ivanova N."/>
            <person name="Ovchinnikova G."/>
            <person name="Pedersen K."/>
            <person name="Jagevall S."/>
            <person name="Hazen T."/>
            <person name="Woyke T."/>
        </authorList>
    </citation>
    <scope>NUCLEOTIDE SEQUENCE [LARGE SCALE GENOMIC DNA]</scope>
    <source>
        <strain evidence="12">ATCC 700646 / DSM 10631 / Aspo-2</strain>
    </source>
</reference>
<dbReference type="HOGENOM" id="CLU_017584_3_3_7"/>
<organism evidence="11 12">
    <name type="scientific">Pseudodesulfovibrio aespoeensis (strain ATCC 700646 / DSM 10631 / Aspo-2)</name>
    <name type="common">Desulfovibrio aespoeensis</name>
    <dbReference type="NCBI Taxonomy" id="643562"/>
    <lineage>
        <taxon>Bacteria</taxon>
        <taxon>Pseudomonadati</taxon>
        <taxon>Thermodesulfobacteriota</taxon>
        <taxon>Desulfovibrionia</taxon>
        <taxon>Desulfovibrionales</taxon>
        <taxon>Desulfovibrionaceae</taxon>
    </lineage>
</organism>
<protein>
    <recommendedName>
        <fullName evidence="5">histidinol-phosphate transaminase</fullName>
        <ecNumber evidence="5">2.6.1.9</ecNumber>
    </recommendedName>
</protein>
<comment type="pathway">
    <text evidence="2">Amino-acid biosynthesis; L-histidine biosynthesis; L-histidine from 5-phospho-alpha-D-ribose 1-diphosphate: step 7/9.</text>
</comment>
<dbReference type="EMBL" id="CP002431">
    <property type="protein sequence ID" value="ADU63853.1"/>
    <property type="molecule type" value="Genomic_DNA"/>
</dbReference>
<evidence type="ECO:0000256" key="4">
    <source>
        <dbReference type="ARBA" id="ARBA00011738"/>
    </source>
</evidence>
<evidence type="ECO:0000313" key="11">
    <source>
        <dbReference type="EMBL" id="ADU63853.1"/>
    </source>
</evidence>
<accession>E6VY39</accession>
<dbReference type="InterPro" id="IPR050106">
    <property type="entry name" value="HistidinolP_aminotransfase"/>
</dbReference>
<comment type="cofactor">
    <cofactor evidence="1">
        <name>pyridoxal 5'-phosphate</name>
        <dbReference type="ChEBI" id="CHEBI:597326"/>
    </cofactor>
</comment>
<evidence type="ECO:0000313" key="12">
    <source>
        <dbReference type="Proteomes" id="UP000002191"/>
    </source>
</evidence>
<dbReference type="KEGG" id="das:Daes_2857"/>
<dbReference type="InterPro" id="IPR015422">
    <property type="entry name" value="PyrdxlP-dep_Trfase_small"/>
</dbReference>
<evidence type="ECO:0000256" key="1">
    <source>
        <dbReference type="ARBA" id="ARBA00001933"/>
    </source>
</evidence>
<name>E6VY39_PSEA9</name>
<dbReference type="InterPro" id="IPR005861">
    <property type="entry name" value="HisP_aminotrans"/>
</dbReference>
<dbReference type="Gene3D" id="3.40.640.10">
    <property type="entry name" value="Type I PLP-dependent aspartate aminotransferase-like (Major domain)"/>
    <property type="match status" value="1"/>
</dbReference>
<evidence type="ECO:0000256" key="3">
    <source>
        <dbReference type="ARBA" id="ARBA00007970"/>
    </source>
</evidence>
<keyword evidence="8" id="KW-0663">Pyridoxal phosphate</keyword>
<comment type="subunit">
    <text evidence="4">Homodimer.</text>
</comment>
<evidence type="ECO:0000256" key="5">
    <source>
        <dbReference type="ARBA" id="ARBA00012748"/>
    </source>
</evidence>
<evidence type="ECO:0000256" key="7">
    <source>
        <dbReference type="ARBA" id="ARBA00022679"/>
    </source>
</evidence>
<proteinExistence type="inferred from homology"/>
<evidence type="ECO:0000256" key="9">
    <source>
        <dbReference type="ARBA" id="ARBA00047481"/>
    </source>
</evidence>
<evidence type="ECO:0000256" key="6">
    <source>
        <dbReference type="ARBA" id="ARBA00022576"/>
    </source>
</evidence>
<dbReference type="NCBIfam" id="TIGR01141">
    <property type="entry name" value="hisC"/>
    <property type="match status" value="1"/>
</dbReference>
<comment type="catalytic activity">
    <reaction evidence="9">
        <text>L-histidinol phosphate + 2-oxoglutarate = 3-(imidazol-4-yl)-2-oxopropyl phosphate + L-glutamate</text>
        <dbReference type="Rhea" id="RHEA:23744"/>
        <dbReference type="ChEBI" id="CHEBI:16810"/>
        <dbReference type="ChEBI" id="CHEBI:29985"/>
        <dbReference type="ChEBI" id="CHEBI:57766"/>
        <dbReference type="ChEBI" id="CHEBI:57980"/>
        <dbReference type="EC" id="2.6.1.9"/>
    </reaction>
</comment>
<dbReference type="AlphaFoldDB" id="E6VY39"/>
<evidence type="ECO:0000259" key="10">
    <source>
        <dbReference type="Pfam" id="PF00155"/>
    </source>
</evidence>
<dbReference type="Pfam" id="PF00155">
    <property type="entry name" value="Aminotran_1_2"/>
    <property type="match status" value="1"/>
</dbReference>
<dbReference type="InterPro" id="IPR004839">
    <property type="entry name" value="Aminotransferase_I/II_large"/>
</dbReference>
<dbReference type="Gene3D" id="3.90.1150.10">
    <property type="entry name" value="Aspartate Aminotransferase, domain 1"/>
    <property type="match status" value="1"/>
</dbReference>
<reference evidence="11 12" key="2">
    <citation type="journal article" date="2014" name="Genome Announc.">
        <title>Complete Genome Sequence of the Subsurface, Mesophilic Sulfate-Reducing Bacterium Desulfovibrio aespoeensis Aspo-2.</title>
        <authorList>
            <person name="Pedersen K."/>
            <person name="Bengtsson A."/>
            <person name="Edlund J."/>
            <person name="Rabe L."/>
            <person name="Hazen T."/>
            <person name="Chakraborty R."/>
            <person name="Goodwin L."/>
            <person name="Shapiro N."/>
        </authorList>
    </citation>
    <scope>NUCLEOTIDE SEQUENCE [LARGE SCALE GENOMIC DNA]</scope>
    <source>
        <strain evidence="12">ATCC 700646 / DSM 10631 / Aspo-2</strain>
    </source>
</reference>
<dbReference type="GO" id="GO:0000105">
    <property type="term" value="P:L-histidine biosynthetic process"/>
    <property type="evidence" value="ECO:0007669"/>
    <property type="project" value="UniProtKB-UniPathway"/>
</dbReference>
<dbReference type="STRING" id="643562.Daes_2857"/>
<dbReference type="eggNOG" id="COG0079">
    <property type="taxonomic scope" value="Bacteria"/>
</dbReference>
<keyword evidence="12" id="KW-1185">Reference proteome</keyword>
<dbReference type="OrthoDB" id="9813612at2"/>
<comment type="similarity">
    <text evidence="3">Belongs to the class-II pyridoxal-phosphate-dependent aminotransferase family. Histidinol-phosphate aminotransferase subfamily.</text>
</comment>
<dbReference type="CDD" id="cd00609">
    <property type="entry name" value="AAT_like"/>
    <property type="match status" value="1"/>
</dbReference>
<evidence type="ECO:0000256" key="8">
    <source>
        <dbReference type="ARBA" id="ARBA00022898"/>
    </source>
</evidence>
<dbReference type="Proteomes" id="UP000002191">
    <property type="component" value="Chromosome"/>
</dbReference>
<dbReference type="EC" id="2.6.1.9" evidence="5"/>
<gene>
    <name evidence="11" type="ordered locus">Daes_2857</name>
</gene>